<evidence type="ECO:0000256" key="3">
    <source>
        <dbReference type="ARBA" id="ARBA00022553"/>
    </source>
</evidence>
<evidence type="ECO:0000259" key="8">
    <source>
        <dbReference type="PROSITE" id="PS51651"/>
    </source>
</evidence>
<evidence type="ECO:0000256" key="4">
    <source>
        <dbReference type="ARBA" id="ARBA00022658"/>
    </source>
</evidence>
<dbReference type="CDD" id="cd08679">
    <property type="entry name" value="C2_DOCK180_related"/>
    <property type="match status" value="1"/>
</dbReference>
<proteinExistence type="inferred from homology"/>
<dbReference type="GO" id="GO:0031267">
    <property type="term" value="F:small GTPase binding"/>
    <property type="evidence" value="ECO:0007669"/>
    <property type="project" value="TreeGrafter"/>
</dbReference>
<dbReference type="GO" id="GO:0005085">
    <property type="term" value="F:guanyl-nucleotide exchange factor activity"/>
    <property type="evidence" value="ECO:0007669"/>
    <property type="project" value="UniProtKB-KW"/>
</dbReference>
<evidence type="ECO:0000256" key="5">
    <source>
        <dbReference type="PROSITE-ProRule" id="PRU00983"/>
    </source>
</evidence>
<dbReference type="InterPro" id="IPR043162">
    <property type="entry name" value="DOCK_C_lobe_C"/>
</dbReference>
<feature type="compositionally biased region" description="Basic residues" evidence="6">
    <location>
        <begin position="1"/>
        <end position="14"/>
    </location>
</feature>
<feature type="region of interest" description="Disordered" evidence="6">
    <location>
        <begin position="241"/>
        <end position="276"/>
    </location>
</feature>
<accession>A0A2X0M7V0</accession>
<evidence type="ECO:0000256" key="2">
    <source>
        <dbReference type="ARBA" id="ARBA00022490"/>
    </source>
</evidence>
<protein>
    <submittedName>
        <fullName evidence="9">BQ5605_C007g04720 protein</fullName>
    </submittedName>
</protein>
<evidence type="ECO:0000256" key="1">
    <source>
        <dbReference type="ARBA" id="ARBA00004496"/>
    </source>
</evidence>
<dbReference type="Pfam" id="PF20421">
    <property type="entry name" value="DHR-2_Lobe_C"/>
    <property type="match status" value="1"/>
</dbReference>
<feature type="region of interest" description="Disordered" evidence="6">
    <location>
        <begin position="2338"/>
        <end position="2384"/>
    </location>
</feature>
<dbReference type="InterPro" id="IPR042455">
    <property type="entry name" value="DOCK_N_sub1"/>
</dbReference>
<feature type="compositionally biased region" description="Polar residues" evidence="6">
    <location>
        <begin position="2273"/>
        <end position="2291"/>
    </location>
</feature>
<dbReference type="Pfam" id="PF23554">
    <property type="entry name" value="TPR_DOCK"/>
    <property type="match status" value="2"/>
</dbReference>
<feature type="region of interest" description="Disordered" evidence="6">
    <location>
        <begin position="2216"/>
        <end position="2247"/>
    </location>
</feature>
<gene>
    <name evidence="9" type="primary">BQ5605_C007g04720</name>
    <name evidence="9" type="ORF">BQ5605_C007G04720</name>
</gene>
<feature type="domain" description="DOCKER" evidence="8">
    <location>
        <begin position="1756"/>
        <end position="2205"/>
    </location>
</feature>
<feature type="region of interest" description="Disordered" evidence="6">
    <location>
        <begin position="2396"/>
        <end position="2440"/>
    </location>
</feature>
<dbReference type="Gene3D" id="1.20.1270.350">
    <property type="entry name" value="Dedicator of cytokinesis N-terminal subdomain"/>
    <property type="match status" value="1"/>
</dbReference>
<dbReference type="Pfam" id="PF14429">
    <property type="entry name" value="DOCK-C2"/>
    <property type="match status" value="1"/>
</dbReference>
<dbReference type="PANTHER" id="PTHR45653">
    <property type="entry name" value="DEDICATOR OF CYTOKINESIS"/>
    <property type="match status" value="1"/>
</dbReference>
<keyword evidence="2" id="KW-0963">Cytoplasm</keyword>
<evidence type="ECO:0000313" key="10">
    <source>
        <dbReference type="Proteomes" id="UP000249464"/>
    </source>
</evidence>
<comment type="similarity">
    <text evidence="5">Belongs to the DOCK family.</text>
</comment>
<feature type="region of interest" description="Disordered" evidence="6">
    <location>
        <begin position="2271"/>
        <end position="2305"/>
    </location>
</feature>
<dbReference type="GO" id="GO:0007264">
    <property type="term" value="P:small GTPase-mediated signal transduction"/>
    <property type="evidence" value="ECO:0007669"/>
    <property type="project" value="InterPro"/>
</dbReference>
<feature type="domain" description="C2 DOCK-type" evidence="7">
    <location>
        <begin position="818"/>
        <end position="1019"/>
    </location>
</feature>
<dbReference type="InterPro" id="IPR027357">
    <property type="entry name" value="DOCKER_dom"/>
</dbReference>
<feature type="compositionally biased region" description="Polar residues" evidence="6">
    <location>
        <begin position="2222"/>
        <end position="2247"/>
    </location>
</feature>
<dbReference type="Pfam" id="PF20422">
    <property type="entry name" value="DHR-2_Lobe_B"/>
    <property type="match status" value="1"/>
</dbReference>
<dbReference type="Gene3D" id="2.60.40.150">
    <property type="entry name" value="C2 domain"/>
    <property type="match status" value="1"/>
</dbReference>
<feature type="compositionally biased region" description="Polar residues" evidence="6">
    <location>
        <begin position="2363"/>
        <end position="2375"/>
    </location>
</feature>
<dbReference type="Pfam" id="PF16172">
    <property type="entry name" value="DOCK_N"/>
    <property type="match status" value="1"/>
</dbReference>
<dbReference type="InterPro" id="IPR043161">
    <property type="entry name" value="DOCK_C_lobe_A"/>
</dbReference>
<evidence type="ECO:0000256" key="6">
    <source>
        <dbReference type="SAM" id="MobiDB-lite"/>
    </source>
</evidence>
<dbReference type="InterPro" id="IPR016024">
    <property type="entry name" value="ARM-type_fold"/>
</dbReference>
<keyword evidence="10" id="KW-1185">Reference proteome</keyword>
<dbReference type="Gene3D" id="1.25.40.410">
    <property type="match status" value="1"/>
</dbReference>
<feature type="region of interest" description="Disordered" evidence="6">
    <location>
        <begin position="494"/>
        <end position="521"/>
    </location>
</feature>
<dbReference type="Pfam" id="PF06920">
    <property type="entry name" value="DHR-2_Lobe_A"/>
    <property type="match status" value="1"/>
</dbReference>
<dbReference type="InterPro" id="IPR046769">
    <property type="entry name" value="DOCKER_Lobe_A"/>
</dbReference>
<dbReference type="InterPro" id="IPR032376">
    <property type="entry name" value="DOCK_N"/>
</dbReference>
<dbReference type="InterPro" id="IPR026791">
    <property type="entry name" value="DOCK"/>
</dbReference>
<feature type="region of interest" description="Disordered" evidence="6">
    <location>
        <begin position="1"/>
        <end position="48"/>
    </location>
</feature>
<dbReference type="PROSITE" id="PS51651">
    <property type="entry name" value="DOCKER"/>
    <property type="match status" value="1"/>
</dbReference>
<dbReference type="InterPro" id="IPR056372">
    <property type="entry name" value="TPR_DOCK"/>
</dbReference>
<keyword evidence="4" id="KW-0344">Guanine-nucleotide releasing factor</keyword>
<dbReference type="InterPro" id="IPR046773">
    <property type="entry name" value="DOCKER_Lobe_C"/>
</dbReference>
<dbReference type="InterPro" id="IPR027007">
    <property type="entry name" value="C2_DOCK-type_domain"/>
</dbReference>
<evidence type="ECO:0000259" key="7">
    <source>
        <dbReference type="PROSITE" id="PS51650"/>
    </source>
</evidence>
<feature type="compositionally biased region" description="Polar residues" evidence="6">
    <location>
        <begin position="2343"/>
        <end position="2355"/>
    </location>
</feature>
<dbReference type="EMBL" id="FQNC01000045">
    <property type="protein sequence ID" value="SGY62674.1"/>
    <property type="molecule type" value="Genomic_DNA"/>
</dbReference>
<reference evidence="9 10" key="1">
    <citation type="submission" date="2016-11" db="EMBL/GenBank/DDBJ databases">
        <authorList>
            <person name="Jaros S."/>
            <person name="Januszkiewicz K."/>
            <person name="Wedrychowicz H."/>
        </authorList>
    </citation>
    <scope>NUCLEOTIDE SEQUENCE [LARGE SCALE GENOMIC DNA]</scope>
</reference>
<evidence type="ECO:0000313" key="9">
    <source>
        <dbReference type="EMBL" id="SGY62674.1"/>
    </source>
</evidence>
<sequence length="2440" mass="268092">MERSKLKSKLKPHARASLTSGRLASSLGQPTHTRTSKTIHRPTTGPPRDFVSGFYATALTVPKKDMEMRGRWLPAQQVSFGCVTSSFEPLASAEGKGEAGGSLVADGASGRTNGVAVAPHEQVSEEAQGRGRGERGVLNPHQVALEVGDEVYVFEVFKPDDADDPVWYRGYAVSTSPRPRLPTSISLDQQAFPSMTAASPGLSLTEEPQAHVILPALSDVSCATVSVGIFPASHVQIRDSIDSSEHSEPTQRIAADAASASANGEGAPRPPTHRDLMAGRMEPLQEENEDEASDEVGTFVTSTREQSRQKNRASVISISSFVGSLATELQTSFKQSRSLQSPDGFLGRMFDPRPAPPLPNLKCGDETASGFEEPLIDEIACALREWASLLYTHLYRRDYALFDSVKQHIEVLHSGRKQLLAKGLSRAETDKLRRELVSRLVQGNVEQGLDVIVRHPQYGGFVDVGVEGDVERKAWVSVVKMYAMQVALAYSGADPKSSTASVLPPTAPALSDEPSSSPITSNTSRFAEPNLFQMTPDKTQAAAPAVPPKPLAKFHHVFVDVRSFNASPCLPGELVELYFALFNKTDSRYITEEWCVVLNHLGQHVNDAESKQGRMRTLFLDLSQSDVQDQLFLVCRIVKNASNKNTHGSPELGSTLTLGGSLRRPSFFPTPGSPQLTTTDDASTIPGFSMSATDLSLAEHGGMLLSDASGRQTSRRPFGCAVLEISQFAKASETSVEHSMPIFVPIHESNFSLLHEDIIASRIKEIERSPCAESLSVNVRILYGEANALRKSMPQLLDGVPLTNRLGFPDVVFPGDQRNEIYLKIWNGTFSSVSGMTGTTRGLAQLTAVAGGGAKNIEVTAEVRTRDGRAVERAISRGAGEPNVTQFQSITYKSNNSPTWAELLKLEIPVELMESCHVFFTVRSRGSKERGPPGAPPTERPFAFGYMPLLLNNSAFQSDGSHVLMMYKYDVNAAIPSVYLKAPSLRMADSKEALEALPAYTNKTLVLLKDTLTVRSFLVSTTYTQNETLLKLLRWETELMQDSEALKDTLTKLRFCSEVEVCKFLRPIFDALFGILARHPTGDVDDFVFHALVTILGFVSDRRFHNFRPVLNVYIDQHFSNSSASSHIISSLHKLLRDPSSPEAGTTLRASIKVWHYLFKFVVTSREIQRAKDVGSGVTSDHLEMTFKRDLSALLTQINFLMRMSTPSSIIGTQTLAVQHFASILPDLAKCFDPQELADLAISFCDSVTPKGKIAIWKILLQSQLVNGVLFTPSVGRAALVPNLVRWLKSALGKFDEHAMCSPKDTEAMRDNARVAWVEGIRLANGVVAAMLDSIHTALVSHEVQASRGQLAQEQDNIEYLLALVPKLLESYRELENIANLESIARQRSTASVIAAVPTVFPSSYPFSLIALPPNHLHREKARQRARARSHVPDAQSEEDEGTPVSLQGGVGEVACVFIAILHLAPCKIFTNWLESISEVESKDKFGQMLAQIFRVSKSILSDDGASAAFPSEWLSISILAHQVIVKILDPIADILERDFVPASSASYTFNTSLWRDFFSMLLRLLGSPQLLIEDFSPQKRRAVWRLAGDLRGEGAKVLGRLWNAIGGPEQRSTVRTGGYQVQFVPGLVGDVLTLCLSHHDELRKTAVQVLFSMIVSEYSLNDDFRAIEAEVIDRLDKLFMSQTKNHEISRAFFVSQLKTLFDEAKIETKLREQVETFIASVNSFLDLLLAVRNLPDGEEYQEDRIISTLKLMSFIRGIGRSEIFVRYVDRLVSYHIALGNETEAGLTLMLHADLHTWDLKTYVDALPDLGFPRQTAFARKECVQITSFCEIKTPQLTAPPPPHRSLYMRILEHMTKGKAWETALALCKELQQQYEMQNFNYARLSELLILQSELYASIIKGDRQFGDFFRVAFYGNRFPSSVSGKQFIYRAAPNERLETFTERMLNKHPNATLLKSSMIPPDDVQYSDGQLLQITAVTPEPDATTPMLTNPDVPPSIKAYYQQNETHMFSFSRPFIREGGDKASAESEFMNEWVEKTVLICEDSFPTVLRRSEVVEIRIIEISPIEMAIADVESQRQGLNELQQQYTTLGLQDASYGSASLERINTQPLSLALNAAVDPPPQQGVPMYRRAFFGVEYAVMNPGKTSLIQKLQEEIDQLVLVIGRCLKLHAVLCSPDTGPFHATLEDLYAKTFANELSRLPEETFDATEFAILESDGAAPNPMSSSRFPTRANGGSSSRIMGGSNTQPVLRTQGSVLVSTGKEPTIARADAATPTSTLGGSSRSNSVSTLTPLKGRESTSTTVAVGVHGSPSYAVYSMTSGPSSLQRTESMLSIATTATTTTHRGPNASTTTLDSLQARRPSSPATFSISSNSTATKRKPSLAGDGLSKQRLANLAAPFNGKNGGGLRSKDTGGRNSVFGNLWKKKGSTLPTGQEFSDQF</sequence>
<dbReference type="Gene3D" id="1.20.58.740">
    <property type="match status" value="1"/>
</dbReference>
<dbReference type="InterPro" id="IPR046770">
    <property type="entry name" value="DOCKER_Lobe_B"/>
</dbReference>
<dbReference type="PROSITE" id="PS51650">
    <property type="entry name" value="C2_DOCK"/>
    <property type="match status" value="1"/>
</dbReference>
<organism evidence="9 10">
    <name type="scientific">Microbotryum silenes-dioicae</name>
    <dbReference type="NCBI Taxonomy" id="796604"/>
    <lineage>
        <taxon>Eukaryota</taxon>
        <taxon>Fungi</taxon>
        <taxon>Dikarya</taxon>
        <taxon>Basidiomycota</taxon>
        <taxon>Pucciniomycotina</taxon>
        <taxon>Microbotryomycetes</taxon>
        <taxon>Microbotryales</taxon>
        <taxon>Microbotryaceae</taxon>
        <taxon>Microbotryum</taxon>
    </lineage>
</organism>
<feature type="compositionally biased region" description="Basic residues" evidence="6">
    <location>
        <begin position="1421"/>
        <end position="1430"/>
    </location>
</feature>
<dbReference type="CDD" id="cd11684">
    <property type="entry name" value="DHR2_DOCK"/>
    <property type="match status" value="1"/>
</dbReference>
<comment type="subcellular location">
    <subcellularLocation>
        <location evidence="1">Cytoplasm</location>
    </subcellularLocation>
</comment>
<name>A0A2X0M7V0_9BASI</name>
<keyword evidence="3" id="KW-0597">Phosphoprotein</keyword>
<dbReference type="Proteomes" id="UP000249464">
    <property type="component" value="Unassembled WGS sequence"/>
</dbReference>
<dbReference type="InterPro" id="IPR035892">
    <property type="entry name" value="C2_domain_sf"/>
</dbReference>
<feature type="region of interest" description="Disordered" evidence="6">
    <location>
        <begin position="1421"/>
        <end position="1445"/>
    </location>
</feature>
<dbReference type="PANTHER" id="PTHR45653:SF10">
    <property type="entry name" value="MYOBLAST CITY, ISOFORM B"/>
    <property type="match status" value="1"/>
</dbReference>
<dbReference type="SUPFAM" id="SSF48371">
    <property type="entry name" value="ARM repeat"/>
    <property type="match status" value="1"/>
</dbReference>
<feature type="compositionally biased region" description="Polar residues" evidence="6">
    <location>
        <begin position="17"/>
        <end position="33"/>
    </location>
</feature>
<dbReference type="GO" id="GO:0005886">
    <property type="term" value="C:plasma membrane"/>
    <property type="evidence" value="ECO:0007669"/>
    <property type="project" value="TreeGrafter"/>
</dbReference>
<dbReference type="GO" id="GO:0005737">
    <property type="term" value="C:cytoplasm"/>
    <property type="evidence" value="ECO:0007669"/>
    <property type="project" value="UniProtKB-SubCell"/>
</dbReference>
<feature type="compositionally biased region" description="Polar residues" evidence="6">
    <location>
        <begin position="2429"/>
        <end position="2440"/>
    </location>
</feature>
<dbReference type="STRING" id="796604.A0A2X0M7V0"/>